<dbReference type="Gene3D" id="3.50.20.20">
    <property type="entry name" value="Janus/Ocnus"/>
    <property type="match status" value="1"/>
</dbReference>
<gene>
    <name evidence="5" type="ORF">PPL_08529</name>
</gene>
<reference evidence="5 6" key="1">
    <citation type="journal article" date="2011" name="Genome Res.">
        <title>Phylogeny-wide analysis of social amoeba genomes highlights ancient origins for complex intercellular communication.</title>
        <authorList>
            <person name="Heidel A.J."/>
            <person name="Lawal H.M."/>
            <person name="Felder M."/>
            <person name="Schilde C."/>
            <person name="Helps N.R."/>
            <person name="Tunggal B."/>
            <person name="Rivero F."/>
            <person name="John U."/>
            <person name="Schleicher M."/>
            <person name="Eichinger L."/>
            <person name="Platzer M."/>
            <person name="Noegel A.A."/>
            <person name="Schaap P."/>
            <person name="Gloeckner G."/>
        </authorList>
    </citation>
    <scope>NUCLEOTIDE SEQUENCE [LARGE SCALE GENOMIC DNA]</scope>
    <source>
        <strain evidence="6">ATCC 26659 / Pp 5 / PN500</strain>
    </source>
</reference>
<comment type="similarity">
    <text evidence="2">Belongs to the janus family.</text>
</comment>
<dbReference type="InterPro" id="IPR038596">
    <property type="entry name" value="Janus_sf"/>
</dbReference>
<dbReference type="RefSeq" id="XP_020431182.1">
    <property type="nucleotide sequence ID" value="XM_020579343.1"/>
</dbReference>
<dbReference type="EMBL" id="ADBJ01000037">
    <property type="protein sequence ID" value="EFA79059.1"/>
    <property type="molecule type" value="Genomic_DNA"/>
</dbReference>
<dbReference type="InParanoid" id="D3BIF9"/>
<evidence type="ECO:0000256" key="4">
    <source>
        <dbReference type="ARBA" id="ARBA00022928"/>
    </source>
</evidence>
<evidence type="ECO:0000256" key="1">
    <source>
        <dbReference type="ARBA" id="ARBA00002508"/>
    </source>
</evidence>
<dbReference type="PANTHER" id="PTHR12258">
    <property type="entry name" value="JANUS-A/JANUS-B"/>
    <property type="match status" value="1"/>
</dbReference>
<dbReference type="InterPro" id="IPR007702">
    <property type="entry name" value="Janus"/>
</dbReference>
<dbReference type="SUPFAM" id="SSF143724">
    <property type="entry name" value="PHP14-like"/>
    <property type="match status" value="1"/>
</dbReference>
<dbReference type="GO" id="GO:0007548">
    <property type="term" value="P:sex differentiation"/>
    <property type="evidence" value="ECO:0007669"/>
    <property type="project" value="UniProtKB-KW"/>
</dbReference>
<sequence length="171" mass="19552">MQNDLIVESQEKYYQCYIDNGGESKYIICQLDVTYNAMCVDLIGGGLESDSDLFKEFIANVGNERCSPRYMFIALDQPYHIEIYEEFKDILKQQQRQLNQLSTDNSLNLKYKLSCLGGGIVKIDDDKQTLSCFGKSYQFGPPDIKLVKAILESTNISNYKLDIQITNEIRG</sequence>
<name>D3BIF9_HETP5</name>
<dbReference type="AlphaFoldDB" id="D3BIF9"/>
<dbReference type="PANTHER" id="PTHR12258:SF5">
    <property type="entry name" value="BCDNA.GH02250-RELATED"/>
    <property type="match status" value="1"/>
</dbReference>
<keyword evidence="6" id="KW-1185">Reference proteome</keyword>
<organism evidence="5 6">
    <name type="scientific">Heterostelium pallidum (strain ATCC 26659 / Pp 5 / PN500)</name>
    <name type="common">Cellular slime mold</name>
    <name type="synonym">Polysphondylium pallidum</name>
    <dbReference type="NCBI Taxonomy" id="670386"/>
    <lineage>
        <taxon>Eukaryota</taxon>
        <taxon>Amoebozoa</taxon>
        <taxon>Evosea</taxon>
        <taxon>Eumycetozoa</taxon>
        <taxon>Dictyostelia</taxon>
        <taxon>Acytosteliales</taxon>
        <taxon>Acytosteliaceae</taxon>
        <taxon>Heterostelium</taxon>
    </lineage>
</organism>
<dbReference type="GeneID" id="31364008"/>
<accession>D3BIF9</accession>
<dbReference type="GO" id="GO:0030154">
    <property type="term" value="P:cell differentiation"/>
    <property type="evidence" value="ECO:0007669"/>
    <property type="project" value="UniProtKB-KW"/>
</dbReference>
<dbReference type="GO" id="GO:0005829">
    <property type="term" value="C:cytosol"/>
    <property type="evidence" value="ECO:0007669"/>
    <property type="project" value="TreeGrafter"/>
</dbReference>
<comment type="caution">
    <text evidence="5">The sequence shown here is derived from an EMBL/GenBank/DDBJ whole genome shotgun (WGS) entry which is preliminary data.</text>
</comment>
<keyword evidence="3" id="KW-0221">Differentiation</keyword>
<comment type="function">
    <text evidence="1">JanA and janB regulate somatic sex differentiation.</text>
</comment>
<evidence type="ECO:0000256" key="2">
    <source>
        <dbReference type="ARBA" id="ARBA00010971"/>
    </source>
</evidence>
<proteinExistence type="inferred from homology"/>
<keyword evidence="4" id="KW-0726">Sexual differentiation</keyword>
<evidence type="ECO:0000256" key="3">
    <source>
        <dbReference type="ARBA" id="ARBA00022782"/>
    </source>
</evidence>
<dbReference type="Proteomes" id="UP000001396">
    <property type="component" value="Unassembled WGS sequence"/>
</dbReference>
<dbReference type="GO" id="GO:0101006">
    <property type="term" value="F:protein histidine phosphatase activity"/>
    <property type="evidence" value="ECO:0007669"/>
    <property type="project" value="TreeGrafter"/>
</dbReference>
<dbReference type="FunCoup" id="D3BIF9">
    <property type="interactions" value="46"/>
</dbReference>
<protein>
    <submittedName>
        <fullName evidence="5">Uncharacterized protein</fullName>
    </submittedName>
</protein>
<dbReference type="Pfam" id="PF05005">
    <property type="entry name" value="Ocnus"/>
    <property type="match status" value="1"/>
</dbReference>
<evidence type="ECO:0000313" key="6">
    <source>
        <dbReference type="Proteomes" id="UP000001396"/>
    </source>
</evidence>
<evidence type="ECO:0000313" key="5">
    <source>
        <dbReference type="EMBL" id="EFA79059.1"/>
    </source>
</evidence>